<protein>
    <submittedName>
        <fullName evidence="2">Uncharacterized protein</fullName>
    </submittedName>
</protein>
<feature type="region of interest" description="Disordered" evidence="1">
    <location>
        <begin position="82"/>
        <end position="101"/>
    </location>
</feature>
<dbReference type="Proteomes" id="UP000269221">
    <property type="component" value="Unassembled WGS sequence"/>
</dbReference>
<evidence type="ECO:0000313" key="3">
    <source>
        <dbReference type="Proteomes" id="UP000269221"/>
    </source>
</evidence>
<sequence length="153" mass="17211">MRRRIGGASDRNPPFLGLTPQFGKRERGNSAPSTWSCWSDPEESMELLLGLELIWSQAGRAGNVPLERRRIQGELRVPKGAPGELERGWGQGMEGQDTGNGFRVGKGRFGWDIGKEFLSGLEFPKKLWLPLEMSKARKRPSPRPLEITWIRLG</sequence>
<feature type="region of interest" description="Disordered" evidence="1">
    <location>
        <begin position="1"/>
        <end position="36"/>
    </location>
</feature>
<organism evidence="2 3">
    <name type="scientific">Hirundo rustica rustica</name>
    <dbReference type="NCBI Taxonomy" id="333673"/>
    <lineage>
        <taxon>Eukaryota</taxon>
        <taxon>Metazoa</taxon>
        <taxon>Chordata</taxon>
        <taxon>Craniata</taxon>
        <taxon>Vertebrata</taxon>
        <taxon>Euteleostomi</taxon>
        <taxon>Archelosauria</taxon>
        <taxon>Archosauria</taxon>
        <taxon>Dinosauria</taxon>
        <taxon>Saurischia</taxon>
        <taxon>Theropoda</taxon>
        <taxon>Coelurosauria</taxon>
        <taxon>Aves</taxon>
        <taxon>Neognathae</taxon>
        <taxon>Neoaves</taxon>
        <taxon>Telluraves</taxon>
        <taxon>Australaves</taxon>
        <taxon>Passeriformes</taxon>
        <taxon>Sylvioidea</taxon>
        <taxon>Hirundinidae</taxon>
        <taxon>Hirundo</taxon>
    </lineage>
</organism>
<reference evidence="2 3" key="1">
    <citation type="submission" date="2018-07" db="EMBL/GenBank/DDBJ databases">
        <title>A high quality draft genome assembly of the barn swallow (H. rustica rustica).</title>
        <authorList>
            <person name="Formenti G."/>
            <person name="Chiara M."/>
            <person name="Poveda L."/>
            <person name="Francoijs K.-J."/>
            <person name="Bonisoli-Alquati A."/>
            <person name="Canova L."/>
            <person name="Gianfranceschi L."/>
            <person name="Horner D.S."/>
            <person name="Saino N."/>
        </authorList>
    </citation>
    <scope>NUCLEOTIDE SEQUENCE [LARGE SCALE GENOMIC DNA]</scope>
    <source>
        <strain evidence="2">Chelidonia</strain>
        <tissue evidence="2">Blood</tissue>
    </source>
</reference>
<evidence type="ECO:0000256" key="1">
    <source>
        <dbReference type="SAM" id="MobiDB-lite"/>
    </source>
</evidence>
<evidence type="ECO:0000313" key="2">
    <source>
        <dbReference type="EMBL" id="RMB98485.1"/>
    </source>
</evidence>
<proteinExistence type="predicted"/>
<name>A0A3M0JC02_HIRRU</name>
<dbReference type="EMBL" id="QRBI01000152">
    <property type="protein sequence ID" value="RMB98485.1"/>
    <property type="molecule type" value="Genomic_DNA"/>
</dbReference>
<accession>A0A3M0JC02</accession>
<keyword evidence="3" id="KW-1185">Reference proteome</keyword>
<comment type="caution">
    <text evidence="2">The sequence shown here is derived from an EMBL/GenBank/DDBJ whole genome shotgun (WGS) entry which is preliminary data.</text>
</comment>
<dbReference type="AlphaFoldDB" id="A0A3M0JC02"/>
<gene>
    <name evidence="2" type="ORF">DUI87_24699</name>
</gene>